<dbReference type="EMBL" id="CAAE01014581">
    <property type="protein sequence ID" value="CAF99627.1"/>
    <property type="molecule type" value="Genomic_DNA"/>
</dbReference>
<evidence type="ECO:0000313" key="1">
    <source>
        <dbReference type="EMBL" id="CAF99627.1"/>
    </source>
</evidence>
<organism evidence="1">
    <name type="scientific">Tetraodon nigroviridis</name>
    <name type="common">Spotted green pufferfish</name>
    <name type="synonym">Chelonodon nigroviridis</name>
    <dbReference type="NCBI Taxonomy" id="99883"/>
    <lineage>
        <taxon>Eukaryota</taxon>
        <taxon>Metazoa</taxon>
        <taxon>Chordata</taxon>
        <taxon>Craniata</taxon>
        <taxon>Vertebrata</taxon>
        <taxon>Euteleostomi</taxon>
        <taxon>Actinopterygii</taxon>
        <taxon>Neopterygii</taxon>
        <taxon>Teleostei</taxon>
        <taxon>Neoteleostei</taxon>
        <taxon>Acanthomorphata</taxon>
        <taxon>Eupercaria</taxon>
        <taxon>Tetraodontiformes</taxon>
        <taxon>Tetradontoidea</taxon>
        <taxon>Tetraodontidae</taxon>
        <taxon>Tetraodon</taxon>
    </lineage>
</organism>
<reference evidence="1" key="2">
    <citation type="submission" date="2004-02" db="EMBL/GenBank/DDBJ databases">
        <authorList>
            <consortium name="Genoscope"/>
            <consortium name="Whitehead Institute Centre for Genome Research"/>
        </authorList>
    </citation>
    <scope>NUCLEOTIDE SEQUENCE</scope>
</reference>
<sequence length="73" mass="7857">MAAGPPPPAAACLLPRLTAGLRDDATSRSAPNANSLLAFISFLLSFRAFFESLSVREAIHLHLPGWPRNSRIT</sequence>
<gene>
    <name evidence="1" type="ORF">GSTENG00017772001</name>
</gene>
<name>Q4SIA5_TETNG</name>
<proteinExistence type="predicted"/>
<protein>
    <submittedName>
        <fullName evidence="1">(spotted green pufferfish) hypothetical protein</fullName>
    </submittedName>
</protein>
<dbReference type="AlphaFoldDB" id="Q4SIA5"/>
<dbReference type="KEGG" id="tng:GSTEN00017772G001"/>
<accession>Q4SIA5</accession>
<reference evidence="1" key="1">
    <citation type="journal article" date="2004" name="Nature">
        <title>Genome duplication in the teleost fish Tetraodon nigroviridis reveals the early vertebrate proto-karyotype.</title>
        <authorList>
            <person name="Jaillon O."/>
            <person name="Aury J.-M."/>
            <person name="Brunet F."/>
            <person name="Petit J.-L."/>
            <person name="Stange-Thomann N."/>
            <person name="Mauceli E."/>
            <person name="Bouneau L."/>
            <person name="Fischer C."/>
            <person name="Ozouf-Costaz C."/>
            <person name="Bernot A."/>
            <person name="Nicaud S."/>
            <person name="Jaffe D."/>
            <person name="Fisher S."/>
            <person name="Lutfalla G."/>
            <person name="Dossat C."/>
            <person name="Segurens B."/>
            <person name="Dasilva C."/>
            <person name="Salanoubat M."/>
            <person name="Levy M."/>
            <person name="Boudet N."/>
            <person name="Castellano S."/>
            <person name="Anthouard V."/>
            <person name="Jubin C."/>
            <person name="Castelli V."/>
            <person name="Katinka M."/>
            <person name="Vacherie B."/>
            <person name="Biemont C."/>
            <person name="Skalli Z."/>
            <person name="Cattolico L."/>
            <person name="Poulain J."/>
            <person name="De Berardinis V."/>
            <person name="Cruaud C."/>
            <person name="Duprat S."/>
            <person name="Brottier P."/>
            <person name="Coutanceau J.-P."/>
            <person name="Gouzy J."/>
            <person name="Parra G."/>
            <person name="Lardier G."/>
            <person name="Chapple C."/>
            <person name="McKernan K.J."/>
            <person name="McEwan P."/>
            <person name="Bosak S."/>
            <person name="Kellis M."/>
            <person name="Volff J.-N."/>
            <person name="Guigo R."/>
            <person name="Zody M.C."/>
            <person name="Mesirov J."/>
            <person name="Lindblad-Toh K."/>
            <person name="Birren B."/>
            <person name="Nusbaum C."/>
            <person name="Kahn D."/>
            <person name="Robinson-Rechavi M."/>
            <person name="Laudet V."/>
            <person name="Schachter V."/>
            <person name="Quetier F."/>
            <person name="Saurin W."/>
            <person name="Scarpelli C."/>
            <person name="Wincker P."/>
            <person name="Lander E.S."/>
            <person name="Weissenbach J."/>
            <person name="Roest Crollius H."/>
        </authorList>
    </citation>
    <scope>NUCLEOTIDE SEQUENCE [LARGE SCALE GENOMIC DNA]</scope>
</reference>
<comment type="caution">
    <text evidence="1">The sequence shown here is derived from an EMBL/GenBank/DDBJ whole genome shotgun (WGS) entry which is preliminary data.</text>
</comment>